<reference evidence="4 5" key="1">
    <citation type="journal article" date="2014" name="Genome Announc.">
        <title>Draft Genome Sequence of Paenibacillus pini JCM 16418T, Isolated from the Rhizosphere of Pine Tree.</title>
        <authorList>
            <person name="Yuki M."/>
            <person name="Oshima K."/>
            <person name="Suda W."/>
            <person name="Oshida Y."/>
            <person name="Kitamura K."/>
            <person name="Iida Y."/>
            <person name="Hattori M."/>
            <person name="Ohkuma M."/>
        </authorList>
    </citation>
    <scope>NUCLEOTIDE SEQUENCE [LARGE SCALE GENOMIC DNA]</scope>
    <source>
        <strain evidence="4 5">JCM 16418</strain>
    </source>
</reference>
<feature type="signal peptide" evidence="2">
    <location>
        <begin position="1"/>
        <end position="20"/>
    </location>
</feature>
<keyword evidence="2" id="KW-0732">Signal</keyword>
<proteinExistence type="predicted"/>
<name>W7YSV9_9BACL</name>
<comment type="caution">
    <text evidence="4">The sequence shown here is derived from an EMBL/GenBank/DDBJ whole genome shotgun (WGS) entry which is preliminary data.</text>
</comment>
<dbReference type="AlphaFoldDB" id="W7YSV9"/>
<keyword evidence="5" id="KW-1185">Reference proteome</keyword>
<evidence type="ECO:0000256" key="2">
    <source>
        <dbReference type="SAM" id="SignalP"/>
    </source>
</evidence>
<dbReference type="InterPro" id="IPR041262">
    <property type="entry name" value="GerD_central"/>
</dbReference>
<dbReference type="OrthoDB" id="2375836at2"/>
<dbReference type="EMBL" id="BAVZ01000020">
    <property type="protein sequence ID" value="GAF10283.1"/>
    <property type="molecule type" value="Genomic_DNA"/>
</dbReference>
<evidence type="ECO:0000313" key="4">
    <source>
        <dbReference type="EMBL" id="GAF10283.1"/>
    </source>
</evidence>
<dbReference type="STRING" id="1236976.JCM16418_4462"/>
<organism evidence="4 5">
    <name type="scientific">Paenibacillus pini JCM 16418</name>
    <dbReference type="NCBI Taxonomy" id="1236976"/>
    <lineage>
        <taxon>Bacteria</taxon>
        <taxon>Bacillati</taxon>
        <taxon>Bacillota</taxon>
        <taxon>Bacilli</taxon>
        <taxon>Bacillales</taxon>
        <taxon>Paenibacillaceae</taxon>
        <taxon>Paenibacillus</taxon>
    </lineage>
</organism>
<dbReference type="PROSITE" id="PS51257">
    <property type="entry name" value="PROKAR_LIPOPROTEIN"/>
    <property type="match status" value="1"/>
</dbReference>
<accession>W7YSV9</accession>
<feature type="region of interest" description="Disordered" evidence="1">
    <location>
        <begin position="190"/>
        <end position="235"/>
    </location>
</feature>
<evidence type="ECO:0000313" key="5">
    <source>
        <dbReference type="Proteomes" id="UP000019364"/>
    </source>
</evidence>
<gene>
    <name evidence="4" type="ORF">JCM16418_4462</name>
</gene>
<feature type="chain" id="PRO_5039439365" evidence="2">
    <location>
        <begin position="21"/>
        <end position="235"/>
    </location>
</feature>
<sequence length="235" mass="25417">MKWPAIGMWGLILGLSAALTGCGSEQNYSQQPQGDYKEMKTMVVDILKSDEGKKAVEESLKGGSQGGGSGGMKMMSLQASDDIRTAVKDTLTAPEYKKELEKIMTDPSFAGDFAKAINSQNKEIHKQLIKDPTYQKAVADIMKSPEIMKMFLDLTKTPDFRKQSMTVMQEAMQSPLFRMEVMNLLKTVVTQELQPKVEKGKDEGDKSKEGGDQGGGSDKEGGGSQEGEGGGDSGT</sequence>
<feature type="domain" description="Spore germination GerD central core" evidence="3">
    <location>
        <begin position="79"/>
        <end position="188"/>
    </location>
</feature>
<feature type="compositionally biased region" description="Basic and acidic residues" evidence="1">
    <location>
        <begin position="195"/>
        <end position="221"/>
    </location>
</feature>
<dbReference type="Proteomes" id="UP000019364">
    <property type="component" value="Unassembled WGS sequence"/>
</dbReference>
<dbReference type="eggNOG" id="ENOG50304MB">
    <property type="taxonomic scope" value="Bacteria"/>
</dbReference>
<feature type="compositionally biased region" description="Gly residues" evidence="1">
    <location>
        <begin position="222"/>
        <end position="235"/>
    </location>
</feature>
<dbReference type="NCBIfam" id="NF040801">
    <property type="entry name" value="spore_GerD"/>
    <property type="match status" value="1"/>
</dbReference>
<protein>
    <submittedName>
        <fullName evidence="4">Spore germination protein GerD</fullName>
    </submittedName>
</protein>
<dbReference type="RefSeq" id="WP_036652558.1">
    <property type="nucleotide sequence ID" value="NZ_BAVZ01000020.1"/>
</dbReference>
<evidence type="ECO:0000256" key="1">
    <source>
        <dbReference type="SAM" id="MobiDB-lite"/>
    </source>
</evidence>
<evidence type="ECO:0000259" key="3">
    <source>
        <dbReference type="Pfam" id="PF17898"/>
    </source>
</evidence>
<dbReference type="Pfam" id="PF17898">
    <property type="entry name" value="GerD"/>
    <property type="match status" value="1"/>
</dbReference>